<proteinExistence type="predicted"/>
<evidence type="ECO:0000256" key="1">
    <source>
        <dbReference type="ARBA" id="ARBA00022737"/>
    </source>
</evidence>
<dbReference type="PANTHER" id="PTHR30619:SF7">
    <property type="entry name" value="BETA-LACTAMASE DOMAIN PROTEIN"/>
    <property type="match status" value="1"/>
</dbReference>
<dbReference type="RefSeq" id="WP_349182066.1">
    <property type="nucleotide sequence ID" value="NZ_JBBNGS010000006.1"/>
</dbReference>
<dbReference type="PROSITE" id="PS51170">
    <property type="entry name" value="CW"/>
    <property type="match status" value="7"/>
</dbReference>
<organism evidence="4 5">
    <name type="scientific">Paratractidigestivibacter faecalis</name>
    <dbReference type="NCBI Taxonomy" id="2292441"/>
    <lineage>
        <taxon>Bacteria</taxon>
        <taxon>Bacillati</taxon>
        <taxon>Actinomycetota</taxon>
        <taxon>Coriobacteriia</taxon>
        <taxon>Coriobacteriales</taxon>
        <taxon>Atopobiaceae</taxon>
        <taxon>Paratractidigestivibacter</taxon>
    </lineage>
</organism>
<dbReference type="Pfam" id="PF19127">
    <property type="entry name" value="Choline_bind_3"/>
    <property type="match status" value="3"/>
</dbReference>
<dbReference type="InterPro" id="IPR036866">
    <property type="entry name" value="RibonucZ/Hydroxyglut_hydro"/>
</dbReference>
<dbReference type="InterPro" id="IPR001279">
    <property type="entry name" value="Metallo-B-lactamas"/>
</dbReference>
<feature type="domain" description="Metallo-beta-lactamase" evidence="3">
    <location>
        <begin position="36"/>
        <end position="128"/>
    </location>
</feature>
<dbReference type="Proteomes" id="UP001478817">
    <property type="component" value="Unassembled WGS sequence"/>
</dbReference>
<dbReference type="SUPFAM" id="SSF56281">
    <property type="entry name" value="Metallo-hydrolase/oxidoreductase"/>
    <property type="match status" value="1"/>
</dbReference>
<evidence type="ECO:0000313" key="4">
    <source>
        <dbReference type="EMBL" id="MEQ2637530.1"/>
    </source>
</evidence>
<dbReference type="SUPFAM" id="SSF69360">
    <property type="entry name" value="Cell wall binding repeat"/>
    <property type="match status" value="2"/>
</dbReference>
<dbReference type="Gene3D" id="3.60.15.10">
    <property type="entry name" value="Ribonuclease Z/Hydroxyacylglutathione hydrolase-like"/>
    <property type="match status" value="1"/>
</dbReference>
<feature type="repeat" description="Cell wall-binding" evidence="2">
    <location>
        <begin position="513"/>
        <end position="532"/>
    </location>
</feature>
<evidence type="ECO:0000256" key="2">
    <source>
        <dbReference type="PROSITE-ProRule" id="PRU00591"/>
    </source>
</evidence>
<keyword evidence="1" id="KW-0677">Repeat</keyword>
<reference evidence="4 5" key="1">
    <citation type="submission" date="2024-04" db="EMBL/GenBank/DDBJ databases">
        <title>Human intestinal bacterial collection.</title>
        <authorList>
            <person name="Pauvert C."/>
            <person name="Hitch T.C.A."/>
            <person name="Clavel T."/>
        </authorList>
    </citation>
    <scope>NUCLEOTIDE SEQUENCE [LARGE SCALE GENOMIC DNA]</scope>
    <source>
        <strain evidence="4 5">CLA-AA-H197</strain>
    </source>
</reference>
<feature type="repeat" description="Cell wall-binding" evidence="2">
    <location>
        <begin position="433"/>
        <end position="452"/>
    </location>
</feature>
<dbReference type="PANTHER" id="PTHR30619">
    <property type="entry name" value="DNA INTERNALIZATION/COMPETENCE PROTEIN COMEC/REC2"/>
    <property type="match status" value="1"/>
</dbReference>
<feature type="repeat" description="Cell wall-binding" evidence="2">
    <location>
        <begin position="473"/>
        <end position="492"/>
    </location>
</feature>
<comment type="caution">
    <text evidence="4">The sequence shown here is derived from an EMBL/GenBank/DDBJ whole genome shotgun (WGS) entry which is preliminary data.</text>
</comment>
<evidence type="ECO:0000313" key="5">
    <source>
        <dbReference type="Proteomes" id="UP001478817"/>
    </source>
</evidence>
<keyword evidence="5" id="KW-1185">Reference proteome</keyword>
<gene>
    <name evidence="4" type="ORF">AAAT05_04145</name>
</gene>
<dbReference type="Pfam" id="PF01473">
    <property type="entry name" value="Choline_bind_1"/>
    <property type="match status" value="2"/>
</dbReference>
<dbReference type="InterPro" id="IPR052159">
    <property type="entry name" value="Competence_DNA_uptake"/>
</dbReference>
<dbReference type="EMBL" id="JBBNGS010000006">
    <property type="protein sequence ID" value="MEQ2637530.1"/>
    <property type="molecule type" value="Genomic_DNA"/>
</dbReference>
<evidence type="ECO:0000259" key="3">
    <source>
        <dbReference type="Pfam" id="PF00753"/>
    </source>
</evidence>
<feature type="repeat" description="Cell wall-binding" evidence="2">
    <location>
        <begin position="373"/>
        <end position="392"/>
    </location>
</feature>
<dbReference type="Pfam" id="PF00753">
    <property type="entry name" value="Lactamase_B"/>
    <property type="match status" value="1"/>
</dbReference>
<dbReference type="Gene3D" id="2.10.270.10">
    <property type="entry name" value="Cholin Binding"/>
    <property type="match status" value="2"/>
</dbReference>
<name>A0ABV1IF64_9ACTN</name>
<dbReference type="InterPro" id="IPR018337">
    <property type="entry name" value="Cell_wall/Cho-bd_repeat"/>
</dbReference>
<protein>
    <submittedName>
        <fullName evidence="4">MBL fold metallo-hydrolase</fullName>
    </submittedName>
</protein>
<dbReference type="Gene3D" id="2.10.270.20">
    <property type="match status" value="2"/>
</dbReference>
<feature type="repeat" description="Cell wall-binding" evidence="2">
    <location>
        <begin position="493"/>
        <end position="512"/>
    </location>
</feature>
<accession>A0ABV1IF64</accession>
<sequence length="555" mass="61009">MLPTKALASLFEAKIHVLPFNYTEAIVVECNGHFGIVDSGEDNSYPDGSDPRYPLREGTIIGCGVEDEVIPYLWKIGVKPGNLDFYIGTHPHSDHIGSASQIIQMFKPSRIYTPRYDDSYITDENRLWDNQYVYDRLIEAAQQAEVEYGAQLIQDFTYFNRSFMLGGALIQLYNTGTDYQTTGVFDANCFSLGVKVTVGAHSAFLAGDINNFTGVEDELASQVGSVDFLKMGHHGCPGSNTAAYLEALSPLYVFQTGKYSVLPAQTAQSLANLGSRYASADDVRADGLDAYVVTLMATGVTTNFDYSKPRVYYSGEAGAYRCYQGGLPNASFTGWIRGDVGWLWFDRSSEPVRSSWVSDGSAWYYVGADGLMCSGWKRIGSSWYYFDASGAMATGWRQVDGSWSFFASSGQMQTGWVVDGGHWYWIDLSGQMQVGWQRVGGSWYYLGSGGAMATDWLHLGGSWYWLESSGAMATGWQRVAGEWYWLGSDGAMVTGWEKIDGLWYHFSGSGQMDAGWLELGGSWYYLGPDGAMVVGAAWVDGVEYQFGPTGALLAA</sequence>
<feature type="repeat" description="Cell wall-binding" evidence="2">
    <location>
        <begin position="393"/>
        <end position="412"/>
    </location>
</feature>
<feature type="repeat" description="Cell wall-binding" evidence="2">
    <location>
        <begin position="413"/>
        <end position="432"/>
    </location>
</feature>